<proteinExistence type="predicted"/>
<dbReference type="EMBL" id="BDQV01000239">
    <property type="protein sequence ID" value="GAY60602.1"/>
    <property type="molecule type" value="Genomic_DNA"/>
</dbReference>
<comment type="caution">
    <text evidence="1">The sequence shown here is derived from an EMBL/GenBank/DDBJ whole genome shotgun (WGS) entry which is preliminary data.</text>
</comment>
<evidence type="ECO:0000313" key="1">
    <source>
        <dbReference type="EMBL" id="GAY60602.1"/>
    </source>
</evidence>
<dbReference type="Proteomes" id="UP000236630">
    <property type="component" value="Unassembled WGS sequence"/>
</dbReference>
<accession>A0A2H5Q7P3</accession>
<keyword evidence="2" id="KW-1185">Reference proteome</keyword>
<reference evidence="1 2" key="1">
    <citation type="journal article" date="2017" name="Front. Genet.">
        <title>Draft sequencing of the heterozygous diploid genome of Satsuma (Citrus unshiu Marc.) using a hybrid assembly approach.</title>
        <authorList>
            <person name="Shimizu T."/>
            <person name="Tanizawa Y."/>
            <person name="Mochizuki T."/>
            <person name="Nagasaki H."/>
            <person name="Yoshioka T."/>
            <person name="Toyoda A."/>
            <person name="Fujiyama A."/>
            <person name="Kaminuma E."/>
            <person name="Nakamura Y."/>
        </authorList>
    </citation>
    <scope>NUCLEOTIDE SEQUENCE [LARGE SCALE GENOMIC DNA]</scope>
    <source>
        <strain evidence="2">cv. Miyagawa wase</strain>
    </source>
</reference>
<protein>
    <submittedName>
        <fullName evidence="1">Uncharacterized protein</fullName>
    </submittedName>
</protein>
<sequence length="52" mass="6430">MVWLLASTWLPEYYERMMLQNDVARLMFVVFMEYQDFCLVVSMNIENIFVLW</sequence>
<organism evidence="1 2">
    <name type="scientific">Citrus unshiu</name>
    <name type="common">Satsuma mandarin</name>
    <name type="synonym">Citrus nobilis var. unshiu</name>
    <dbReference type="NCBI Taxonomy" id="55188"/>
    <lineage>
        <taxon>Eukaryota</taxon>
        <taxon>Viridiplantae</taxon>
        <taxon>Streptophyta</taxon>
        <taxon>Embryophyta</taxon>
        <taxon>Tracheophyta</taxon>
        <taxon>Spermatophyta</taxon>
        <taxon>Magnoliopsida</taxon>
        <taxon>eudicotyledons</taxon>
        <taxon>Gunneridae</taxon>
        <taxon>Pentapetalae</taxon>
        <taxon>rosids</taxon>
        <taxon>malvids</taxon>
        <taxon>Sapindales</taxon>
        <taxon>Rutaceae</taxon>
        <taxon>Aurantioideae</taxon>
        <taxon>Citrus</taxon>
    </lineage>
</organism>
<gene>
    <name evidence="1" type="ORF">CUMW_203310</name>
</gene>
<name>A0A2H5Q7P3_CITUN</name>
<evidence type="ECO:0000313" key="2">
    <source>
        <dbReference type="Proteomes" id="UP000236630"/>
    </source>
</evidence>
<dbReference type="AlphaFoldDB" id="A0A2H5Q7P3"/>